<dbReference type="HOGENOM" id="CLU_046640_1_1_10"/>
<dbReference type="Proteomes" id="UP000004477">
    <property type="component" value="Unassembled WGS sequence"/>
</dbReference>
<dbReference type="InterPro" id="IPR041527">
    <property type="entry name" value="YhcG_N"/>
</dbReference>
<dbReference type="EMBL" id="ACBX02000012">
    <property type="protein sequence ID" value="EFB35714.1"/>
    <property type="molecule type" value="Genomic_DNA"/>
</dbReference>
<dbReference type="PANTHER" id="PTHR30547">
    <property type="entry name" value="UNCHARACTERIZED PROTEIN YHCG-RELATED"/>
    <property type="match status" value="1"/>
</dbReference>
<proteinExistence type="predicted"/>
<evidence type="ECO:0008006" key="5">
    <source>
        <dbReference type="Google" id="ProtNLM"/>
    </source>
</evidence>
<dbReference type="AlphaFoldDB" id="D1PBN8"/>
<gene>
    <name evidence="3" type="ORF">PREVCOP_04618</name>
</gene>
<sequence>MGRCPTNYEKGLNNMEKSALTNITEKLTQSEKIFVSDLKLLAGEARRQAYRNADHLLVVRNWLIGWHIVTQEQKGKERAQYGKHVIELASQTLTEEYGRGFGLTSIKNMRSFYLMFSKLQFGQAMLDQFKLTDKPIRQAPLDESTIPFYPNLSWLHYERLLRVKDADARLWYLKEAAREQWDYRTLQRNISSQYYYRLLQTPEHLRKEVSDEMRSLTSDFEKDKLSYLKNPVIAEFLGLPQNPAYSESKLETAIIDHLQTFIMELGKGYAFVARQQHIKTDMGDFYIDLVFYNIILKSYLIIDLKTTQITHQDVGQMDMYVRMYDELKKEEGNNPTIGLVLCSDTSNDLARYSILKDSKQLFAAKYLTYLPTEEELSREIREQKEFFELQKGKEAEDED</sequence>
<name>D1PBN8_9BACT</name>
<accession>D1PBN8</accession>
<dbReference type="InterPro" id="IPR053148">
    <property type="entry name" value="PD-DEXK-like_domain"/>
</dbReference>
<dbReference type="Pfam" id="PF17761">
    <property type="entry name" value="DUF1016_N"/>
    <property type="match status" value="1"/>
</dbReference>
<dbReference type="InterPro" id="IPR009362">
    <property type="entry name" value="YhcG_C"/>
</dbReference>
<organism evidence="3 4">
    <name type="scientific">Segatella copri DSM 18205</name>
    <dbReference type="NCBI Taxonomy" id="537011"/>
    <lineage>
        <taxon>Bacteria</taxon>
        <taxon>Pseudomonadati</taxon>
        <taxon>Bacteroidota</taxon>
        <taxon>Bacteroidia</taxon>
        <taxon>Bacteroidales</taxon>
        <taxon>Prevotellaceae</taxon>
        <taxon>Segatella</taxon>
    </lineage>
</organism>
<reference evidence="3" key="1">
    <citation type="submission" date="2009-11" db="EMBL/GenBank/DDBJ databases">
        <authorList>
            <person name="Weinstock G."/>
            <person name="Sodergren E."/>
            <person name="Clifton S."/>
            <person name="Fulton L."/>
            <person name="Fulton B."/>
            <person name="Courtney L."/>
            <person name="Fronick C."/>
            <person name="Harrison M."/>
            <person name="Strong C."/>
            <person name="Farmer C."/>
            <person name="Delahaunty K."/>
            <person name="Markovic C."/>
            <person name="Hall O."/>
            <person name="Minx P."/>
            <person name="Tomlinson C."/>
            <person name="Mitreva M."/>
            <person name="Nelson J."/>
            <person name="Hou S."/>
            <person name="Wollam A."/>
            <person name="Pepin K.H."/>
            <person name="Johnson M."/>
            <person name="Bhonagiri V."/>
            <person name="Nash W.E."/>
            <person name="Warren W."/>
            <person name="Chinwalla A."/>
            <person name="Mardis E.R."/>
            <person name="Wilson R.K."/>
        </authorList>
    </citation>
    <scope>NUCLEOTIDE SEQUENCE [LARGE SCALE GENOMIC DNA]</scope>
    <source>
        <strain evidence="3">DSM 18205</strain>
    </source>
</reference>
<protein>
    <recommendedName>
        <fullName evidence="5">DUF1016 domain-containing protein</fullName>
    </recommendedName>
</protein>
<dbReference type="PaxDb" id="537011-PREVCOP_04618"/>
<evidence type="ECO:0000313" key="3">
    <source>
        <dbReference type="EMBL" id="EFB35714.1"/>
    </source>
</evidence>
<dbReference type="STRING" id="537011.PREVCOP_04618"/>
<comment type="caution">
    <text evidence="3">The sequence shown here is derived from an EMBL/GenBank/DDBJ whole genome shotgun (WGS) entry which is preliminary data.</text>
</comment>
<feature type="domain" description="YhcG N-terminal" evidence="2">
    <location>
        <begin position="43"/>
        <end position="197"/>
    </location>
</feature>
<evidence type="ECO:0000259" key="2">
    <source>
        <dbReference type="Pfam" id="PF17761"/>
    </source>
</evidence>
<dbReference type="PANTHER" id="PTHR30547:SF5">
    <property type="entry name" value="NUCLEASE YHCG-RELATED"/>
    <property type="match status" value="1"/>
</dbReference>
<dbReference type="Pfam" id="PF06250">
    <property type="entry name" value="YhcG_C"/>
    <property type="match status" value="1"/>
</dbReference>
<dbReference type="Gene3D" id="3.40.1350.10">
    <property type="match status" value="1"/>
</dbReference>
<evidence type="ECO:0000313" key="4">
    <source>
        <dbReference type="Proteomes" id="UP000004477"/>
    </source>
</evidence>
<keyword evidence="4" id="KW-1185">Reference proteome</keyword>
<evidence type="ECO:0000259" key="1">
    <source>
        <dbReference type="Pfam" id="PF06250"/>
    </source>
</evidence>
<dbReference type="GO" id="GO:0003676">
    <property type="term" value="F:nucleic acid binding"/>
    <property type="evidence" value="ECO:0007669"/>
    <property type="project" value="InterPro"/>
</dbReference>
<feature type="domain" description="YhcG PDDEXK nuclease" evidence="1">
    <location>
        <begin position="227"/>
        <end position="379"/>
    </location>
</feature>
<dbReference type="InterPro" id="IPR011856">
    <property type="entry name" value="tRNA_endonuc-like_dom_sf"/>
</dbReference>